<dbReference type="RefSeq" id="WP_133875759.1">
    <property type="nucleotide sequence ID" value="NZ_BOMD01000064.1"/>
</dbReference>
<name>A0A4R6K131_9ACTN</name>
<dbReference type="OrthoDB" id="4349880at2"/>
<dbReference type="InterPro" id="IPR027417">
    <property type="entry name" value="P-loop_NTPase"/>
</dbReference>
<protein>
    <submittedName>
        <fullName evidence="1">Tetratricopeptide repeat protein</fullName>
    </submittedName>
</protein>
<evidence type="ECO:0000313" key="2">
    <source>
        <dbReference type="Proteomes" id="UP000294901"/>
    </source>
</evidence>
<proteinExistence type="predicted"/>
<dbReference type="Pfam" id="PF13424">
    <property type="entry name" value="TPR_12"/>
    <property type="match status" value="1"/>
</dbReference>
<dbReference type="EMBL" id="SNWR01000001">
    <property type="protein sequence ID" value="TDO41781.1"/>
    <property type="molecule type" value="Genomic_DNA"/>
</dbReference>
<organism evidence="1 2">
    <name type="scientific">Paractinoplanes brasiliensis</name>
    <dbReference type="NCBI Taxonomy" id="52695"/>
    <lineage>
        <taxon>Bacteria</taxon>
        <taxon>Bacillati</taxon>
        <taxon>Actinomycetota</taxon>
        <taxon>Actinomycetes</taxon>
        <taxon>Micromonosporales</taxon>
        <taxon>Micromonosporaceae</taxon>
        <taxon>Paractinoplanes</taxon>
    </lineage>
</organism>
<accession>A0A4R6K131</accession>
<dbReference type="InterPro" id="IPR011990">
    <property type="entry name" value="TPR-like_helical_dom_sf"/>
</dbReference>
<dbReference type="Gene3D" id="1.25.40.10">
    <property type="entry name" value="Tetratricopeptide repeat domain"/>
    <property type="match status" value="2"/>
</dbReference>
<reference evidence="1 2" key="1">
    <citation type="submission" date="2019-03" db="EMBL/GenBank/DDBJ databases">
        <title>Sequencing the genomes of 1000 actinobacteria strains.</title>
        <authorList>
            <person name="Klenk H.-P."/>
        </authorList>
    </citation>
    <scope>NUCLEOTIDE SEQUENCE [LARGE SCALE GENOMIC DNA]</scope>
    <source>
        <strain evidence="1 2">DSM 43805</strain>
    </source>
</reference>
<keyword evidence="2" id="KW-1185">Reference proteome</keyword>
<dbReference type="SUPFAM" id="SSF52540">
    <property type="entry name" value="P-loop containing nucleoside triphosphate hydrolases"/>
    <property type="match status" value="1"/>
</dbReference>
<sequence>MGQLIDLQQWLQGSGRDHRDLIDALQRELERGSEYSLEHQRWFDAGRSGSPVASVIRRDPNVDHRILKFCTERQATQLRRALTVRNDFVRQHLTKVEKGAIDLGGGWRAVFMRVAGDNLEALWSLKDLRKKGRSIDYHKIVKSVVGEWNEGEPQPEARSVRSVVGGIVGHRRSRALRWIRKVDDGLDAGPVSLLAGDAGRRLIPGLFVGHAHGDLNTRNILIPAVPSVKSADFQLIDYDHFNDKAVLARDPMHLLVAMALDDFDGRPCERAEIIKAIVDPDQDGLSGNVRDFADLSRAVHSACAASFPKRKGFAGHWREQCLLALVGVALRHVGRDPRTNDPEEARRWCYDLAMAAAKSFTEIQNERKGSVPGTPSTGLQIIDRFHEREALADRLTYGPYGVVSVEGERGVGKTKLIDVVIGSLSAKSGNEHPPRVHRLRATADRRLDLRTLVELISGGEEPARRGSELVLLESALDRLKDTPVVVTVENAENLLDDHTHQVDDPNLADAFDMLDAEPGHRVSVVLETRHGAVLSAVPSWPDDPVVVPALAQFDFLDLLREVDPRIGRYLNVSDAELRNLRDYAEGNAHIGVLVCAAVCEAGVMTLPELIASLRDHRHRPAAHLIELLLQGAPGLRTNARRRLPPISRGVLQALAVCRTPVPVEAVMELVPRSRQVLKNLVDRHLVRRQGRLYWLSPADADTIVELIPEPDRSQLYFDAAEVLEAYRAEDPRSVEDLRYHLAELECLLDAEEYPSALELITELDDGWLKKWNCSTRLRRQRERVRAGIRDPKLTSSNETALGGIYVALGKLDLAGIAYGRALKLAGPDAAPKVAAALHADLAAMQWAANDVDLAQSNFEYALEKAKEARNPEAMSASLTGLADCHRRRGEFTDAIDRATEAYEISSSADFGETSADADGRTTAVGLAARLSRWHAEQEDLGKAHQWLEKARLLAKGGEDWHRAVYLDGLADLRLVERLADGKVVEVVAAARDAAELAHRVHDRAVLLQARTTLCVAYLRAGRFPEAAQEIVRADRYRGKGRHLIVHGLLALTARLTGDRRAAGRHFDKLLEEAEARIALDIGIRDTIGGLRIESGPGDFGARHMRGLAQCGLAVEGRGDVEAAVRSFRMRDLPRRPHAPGLVTRLVFLLKTLEPPDGHPGLLEPAIRALEDP</sequence>
<evidence type="ECO:0000313" key="1">
    <source>
        <dbReference type="EMBL" id="TDO41781.1"/>
    </source>
</evidence>
<gene>
    <name evidence="1" type="ORF">C8E87_5524</name>
</gene>
<dbReference type="SUPFAM" id="SSF48452">
    <property type="entry name" value="TPR-like"/>
    <property type="match status" value="1"/>
</dbReference>
<dbReference type="AlphaFoldDB" id="A0A4R6K131"/>
<comment type="caution">
    <text evidence="1">The sequence shown here is derived from an EMBL/GenBank/DDBJ whole genome shotgun (WGS) entry which is preliminary data.</text>
</comment>
<dbReference type="Proteomes" id="UP000294901">
    <property type="component" value="Unassembled WGS sequence"/>
</dbReference>